<comment type="caution">
    <text evidence="1">The sequence shown here is derived from an EMBL/GenBank/DDBJ whole genome shotgun (WGS) entry which is preliminary data.</text>
</comment>
<dbReference type="AlphaFoldDB" id="A0A1R1Y3J7"/>
<evidence type="ECO:0000313" key="2">
    <source>
        <dbReference type="Proteomes" id="UP000187283"/>
    </source>
</evidence>
<sequence>MYVELNPMLRSAWSLYILFSSTCSPIS</sequence>
<gene>
    <name evidence="1" type="ORF">AYI70_g3520</name>
</gene>
<name>A0A1R1Y3J7_9FUNG</name>
<feature type="non-terminal residue" evidence="1">
    <location>
        <position position="27"/>
    </location>
</feature>
<reference evidence="1 2" key="1">
    <citation type="submission" date="2017-01" db="EMBL/GenBank/DDBJ databases">
        <authorList>
            <person name="Mah S.A."/>
            <person name="Swanson W.J."/>
            <person name="Moy G.W."/>
            <person name="Vacquier V.D."/>
        </authorList>
    </citation>
    <scope>NUCLEOTIDE SEQUENCE [LARGE SCALE GENOMIC DNA]</scope>
    <source>
        <strain evidence="1 2">GSMNP</strain>
    </source>
</reference>
<dbReference type="Proteomes" id="UP000187283">
    <property type="component" value="Unassembled WGS sequence"/>
</dbReference>
<protein>
    <submittedName>
        <fullName evidence="1">Uncharacterized protein</fullName>
    </submittedName>
</protein>
<organism evidence="1 2">
    <name type="scientific">Smittium culicis</name>
    <dbReference type="NCBI Taxonomy" id="133412"/>
    <lineage>
        <taxon>Eukaryota</taxon>
        <taxon>Fungi</taxon>
        <taxon>Fungi incertae sedis</taxon>
        <taxon>Zoopagomycota</taxon>
        <taxon>Kickxellomycotina</taxon>
        <taxon>Harpellomycetes</taxon>
        <taxon>Harpellales</taxon>
        <taxon>Legeriomycetaceae</taxon>
        <taxon>Smittium</taxon>
    </lineage>
</organism>
<accession>A0A1R1Y3J7</accession>
<keyword evidence="2" id="KW-1185">Reference proteome</keyword>
<evidence type="ECO:0000313" key="1">
    <source>
        <dbReference type="EMBL" id="OMJ21375.1"/>
    </source>
</evidence>
<proteinExistence type="predicted"/>
<dbReference type="EMBL" id="LSSN01001019">
    <property type="protein sequence ID" value="OMJ21375.1"/>
    <property type="molecule type" value="Genomic_DNA"/>
</dbReference>